<dbReference type="InterPro" id="IPR003448">
    <property type="entry name" value="Mopterin_biosynth_MoaE"/>
</dbReference>
<accession>A0ABW1V5A5</accession>
<dbReference type="InterPro" id="IPR012675">
    <property type="entry name" value="Beta-grasp_dom_sf"/>
</dbReference>
<keyword evidence="2" id="KW-1185">Reference proteome</keyword>
<protein>
    <submittedName>
        <fullName evidence="1">Molybdenum cofactor biosynthesis protein MoaE</fullName>
    </submittedName>
</protein>
<organism evidence="1 2">
    <name type="scientific">Paenibacillus septentrionalis</name>
    <dbReference type="NCBI Taxonomy" id="429342"/>
    <lineage>
        <taxon>Bacteria</taxon>
        <taxon>Bacillati</taxon>
        <taxon>Bacillota</taxon>
        <taxon>Bacilli</taxon>
        <taxon>Bacillales</taxon>
        <taxon>Paenibacillaceae</taxon>
        <taxon>Paenibacillus</taxon>
    </lineage>
</organism>
<evidence type="ECO:0000313" key="1">
    <source>
        <dbReference type="EMBL" id="MFC6332634.1"/>
    </source>
</evidence>
<dbReference type="EMBL" id="JBHSTE010000002">
    <property type="protein sequence ID" value="MFC6332634.1"/>
    <property type="molecule type" value="Genomic_DNA"/>
</dbReference>
<dbReference type="InterPro" id="IPR016155">
    <property type="entry name" value="Mopterin_synth/thiamin_S_b"/>
</dbReference>
<evidence type="ECO:0000313" key="2">
    <source>
        <dbReference type="Proteomes" id="UP001596233"/>
    </source>
</evidence>
<dbReference type="CDD" id="cd00756">
    <property type="entry name" value="MoaE"/>
    <property type="match status" value="1"/>
</dbReference>
<dbReference type="SUPFAM" id="SSF54285">
    <property type="entry name" value="MoaD/ThiS"/>
    <property type="match status" value="1"/>
</dbReference>
<gene>
    <name evidence="1" type="ORF">ACFP56_08350</name>
</gene>
<dbReference type="PANTHER" id="PTHR23404">
    <property type="entry name" value="MOLYBDOPTERIN SYNTHASE RELATED"/>
    <property type="match status" value="1"/>
</dbReference>
<dbReference type="Gene3D" id="3.10.20.30">
    <property type="match status" value="1"/>
</dbReference>
<dbReference type="Gene3D" id="3.90.1170.40">
    <property type="entry name" value="Molybdopterin biosynthesis MoaE subunit"/>
    <property type="match status" value="1"/>
</dbReference>
<dbReference type="SUPFAM" id="SSF54690">
    <property type="entry name" value="Molybdopterin synthase subunit MoaE"/>
    <property type="match status" value="1"/>
</dbReference>
<dbReference type="Proteomes" id="UP001596233">
    <property type="component" value="Unassembled WGS sequence"/>
</dbReference>
<name>A0ABW1V5A5_9BACL</name>
<dbReference type="Pfam" id="PF02391">
    <property type="entry name" value="MoaE"/>
    <property type="match status" value="1"/>
</dbReference>
<sequence>MTYIWKLQLFAGLAQRFGQADITLELEQEKLLANELKQLLIGQFPEQERILKSCFVAANQAYRRDDQLVYASEELALLPPVSGGESNTEPERHTESHFDVYSITDQPINVEQVMNKVITPACGATLLFVGTTREFTEGLRTVYLHYEAYIPMALKMMQQIGEEIAERWEGAKVAITHRIGQVDLAEISVVIAVATARRADCYEASRYAIERLKQIVPIWKKEIWEDGSEWKGHQLGPWDPTAPASDY</sequence>
<comment type="caution">
    <text evidence="1">The sequence shown here is derived from an EMBL/GenBank/DDBJ whole genome shotgun (WGS) entry which is preliminary data.</text>
</comment>
<reference evidence="2" key="1">
    <citation type="journal article" date="2019" name="Int. J. Syst. Evol. Microbiol.">
        <title>The Global Catalogue of Microorganisms (GCM) 10K type strain sequencing project: providing services to taxonomists for standard genome sequencing and annotation.</title>
        <authorList>
            <consortium name="The Broad Institute Genomics Platform"/>
            <consortium name="The Broad Institute Genome Sequencing Center for Infectious Disease"/>
            <person name="Wu L."/>
            <person name="Ma J."/>
        </authorList>
    </citation>
    <scope>NUCLEOTIDE SEQUENCE [LARGE SCALE GENOMIC DNA]</scope>
    <source>
        <strain evidence="2">PCU 280</strain>
    </source>
</reference>
<dbReference type="RefSeq" id="WP_379233199.1">
    <property type="nucleotide sequence ID" value="NZ_JBHSTE010000002.1"/>
</dbReference>
<dbReference type="InterPro" id="IPR036563">
    <property type="entry name" value="MoaE_sf"/>
</dbReference>
<dbReference type="CDD" id="cd00754">
    <property type="entry name" value="Ubl_MoaD"/>
    <property type="match status" value="1"/>
</dbReference>
<proteinExistence type="predicted"/>